<evidence type="ECO:0000256" key="3">
    <source>
        <dbReference type="ARBA" id="ARBA00006678"/>
    </source>
</evidence>
<dbReference type="InterPro" id="IPR027408">
    <property type="entry name" value="PNPase/RNase_PH_dom_sf"/>
</dbReference>
<dbReference type="EMBL" id="CACRXK020000676">
    <property type="protein sequence ID" value="CAB3983926.1"/>
    <property type="molecule type" value="Genomic_DNA"/>
</dbReference>
<feature type="compositionally biased region" description="Basic and acidic residues" evidence="9">
    <location>
        <begin position="304"/>
        <end position="321"/>
    </location>
</feature>
<reference evidence="12" key="1">
    <citation type="submission" date="2020-04" db="EMBL/GenBank/DDBJ databases">
        <authorList>
            <person name="Alioto T."/>
            <person name="Alioto T."/>
            <person name="Gomez Garrido J."/>
        </authorList>
    </citation>
    <scope>NUCLEOTIDE SEQUENCE</scope>
    <source>
        <strain evidence="12">A484AB</strain>
    </source>
</reference>
<dbReference type="FunFam" id="3.30.230.70:FF:000004">
    <property type="entry name" value="Exosome complex component Rrp41"/>
    <property type="match status" value="1"/>
</dbReference>
<evidence type="ECO:0000256" key="2">
    <source>
        <dbReference type="ARBA" id="ARBA00004604"/>
    </source>
</evidence>
<dbReference type="GO" id="GO:0016075">
    <property type="term" value="P:rRNA catabolic process"/>
    <property type="evidence" value="ECO:0007669"/>
    <property type="project" value="TreeGrafter"/>
</dbReference>
<feature type="compositionally biased region" description="Acidic residues" evidence="9">
    <location>
        <begin position="215"/>
        <end position="227"/>
    </location>
</feature>
<dbReference type="InterPro" id="IPR015847">
    <property type="entry name" value="ExoRNase_PH_dom2"/>
</dbReference>
<keyword evidence="13" id="KW-1185">Reference proteome</keyword>
<dbReference type="InterPro" id="IPR050080">
    <property type="entry name" value="RNase_PH"/>
</dbReference>
<evidence type="ECO:0000313" key="12">
    <source>
        <dbReference type="EMBL" id="CAB3983926.1"/>
    </source>
</evidence>
<comment type="function">
    <text evidence="6">Non-catalytic component of the RNA exosome complex which has 3'-&gt;5' exoribonuclease activity and participates in a multitude of cellular RNA processing and degradation events.</text>
</comment>
<dbReference type="SUPFAM" id="SSF55666">
    <property type="entry name" value="Ribonuclease PH domain 2-like"/>
    <property type="match status" value="1"/>
</dbReference>
<comment type="caution">
    <text evidence="12">The sequence shown here is derived from an EMBL/GenBank/DDBJ whole genome shotgun (WGS) entry which is preliminary data.</text>
</comment>
<evidence type="ECO:0000256" key="7">
    <source>
        <dbReference type="ARBA" id="ARBA00062379"/>
    </source>
</evidence>
<evidence type="ECO:0000256" key="5">
    <source>
        <dbReference type="ARBA" id="ARBA00022835"/>
    </source>
</evidence>
<comment type="subunit">
    <text evidence="7">Component of the RNA exosome complex.</text>
</comment>
<evidence type="ECO:0000259" key="11">
    <source>
        <dbReference type="Pfam" id="PF03725"/>
    </source>
</evidence>
<name>A0A6S7G6B9_PARCT</name>
<dbReference type="OrthoDB" id="27298at2759"/>
<comment type="subcellular location">
    <subcellularLocation>
        <location evidence="1">Cytoplasm</location>
    </subcellularLocation>
    <subcellularLocation>
        <location evidence="2">Nucleus</location>
        <location evidence="2">Nucleolus</location>
    </subcellularLocation>
</comment>
<dbReference type="GO" id="GO:0071028">
    <property type="term" value="P:nuclear mRNA surveillance"/>
    <property type="evidence" value="ECO:0007669"/>
    <property type="project" value="TreeGrafter"/>
</dbReference>
<protein>
    <recommendedName>
        <fullName evidence="8">Putative exosome complex component RRP41</fullName>
    </recommendedName>
</protein>
<keyword evidence="5" id="KW-0271">Exosome</keyword>
<dbReference type="GO" id="GO:0003723">
    <property type="term" value="F:RNA binding"/>
    <property type="evidence" value="ECO:0007669"/>
    <property type="project" value="TreeGrafter"/>
</dbReference>
<dbReference type="SUPFAM" id="SSF54211">
    <property type="entry name" value="Ribosomal protein S5 domain 2-like"/>
    <property type="match status" value="1"/>
</dbReference>
<dbReference type="InterPro" id="IPR036345">
    <property type="entry name" value="ExoRNase_PH_dom2_sf"/>
</dbReference>
<organism evidence="12 13">
    <name type="scientific">Paramuricea clavata</name>
    <name type="common">Red gorgonian</name>
    <name type="synonym">Violescent sea-whip</name>
    <dbReference type="NCBI Taxonomy" id="317549"/>
    <lineage>
        <taxon>Eukaryota</taxon>
        <taxon>Metazoa</taxon>
        <taxon>Cnidaria</taxon>
        <taxon>Anthozoa</taxon>
        <taxon>Octocorallia</taxon>
        <taxon>Malacalcyonacea</taxon>
        <taxon>Plexauridae</taxon>
        <taxon>Paramuricea</taxon>
    </lineage>
</organism>
<dbReference type="PANTHER" id="PTHR11953:SF0">
    <property type="entry name" value="EXOSOME COMPLEX COMPONENT RRP41"/>
    <property type="match status" value="1"/>
</dbReference>
<keyword evidence="4" id="KW-0963">Cytoplasm</keyword>
<evidence type="ECO:0000256" key="6">
    <source>
        <dbReference type="ARBA" id="ARBA00058393"/>
    </source>
</evidence>
<feature type="compositionally biased region" description="Basic residues" evidence="9">
    <location>
        <begin position="58"/>
        <end position="69"/>
    </location>
</feature>
<evidence type="ECO:0000256" key="4">
    <source>
        <dbReference type="ARBA" id="ARBA00022490"/>
    </source>
</evidence>
<dbReference type="PANTHER" id="PTHR11953">
    <property type="entry name" value="EXOSOME COMPLEX COMPONENT"/>
    <property type="match status" value="1"/>
</dbReference>
<dbReference type="Proteomes" id="UP001152795">
    <property type="component" value="Unassembled WGS sequence"/>
</dbReference>
<feature type="region of interest" description="Disordered" evidence="9">
    <location>
        <begin position="44"/>
        <end position="72"/>
    </location>
</feature>
<dbReference type="GO" id="GO:0034475">
    <property type="term" value="P:U4 snRNA 3'-end processing"/>
    <property type="evidence" value="ECO:0007669"/>
    <property type="project" value="TreeGrafter"/>
</dbReference>
<feature type="region of interest" description="Disordered" evidence="9">
    <location>
        <begin position="289"/>
        <end position="528"/>
    </location>
</feature>
<proteinExistence type="inferred from homology"/>
<feature type="compositionally biased region" description="Acidic residues" evidence="9">
    <location>
        <begin position="394"/>
        <end position="404"/>
    </location>
</feature>
<feature type="region of interest" description="Disordered" evidence="9">
    <location>
        <begin position="205"/>
        <end position="277"/>
    </location>
</feature>
<dbReference type="GO" id="GO:0000177">
    <property type="term" value="C:cytoplasmic exosome (RNase complex)"/>
    <property type="evidence" value="ECO:0007669"/>
    <property type="project" value="TreeGrafter"/>
</dbReference>
<feature type="compositionally biased region" description="Acidic residues" evidence="9">
    <location>
        <begin position="350"/>
        <end position="360"/>
    </location>
</feature>
<dbReference type="InterPro" id="IPR020568">
    <property type="entry name" value="Ribosomal_Su5_D2-typ_SF"/>
</dbReference>
<dbReference type="Pfam" id="PF03725">
    <property type="entry name" value="RNase_PH_C"/>
    <property type="match status" value="1"/>
</dbReference>
<feature type="compositionally biased region" description="Acidic residues" evidence="9">
    <location>
        <begin position="438"/>
        <end position="448"/>
    </location>
</feature>
<accession>A0A6S7G6B9</accession>
<dbReference type="GO" id="GO:0000176">
    <property type="term" value="C:nuclear exosome (RNase complex)"/>
    <property type="evidence" value="ECO:0007669"/>
    <property type="project" value="TreeGrafter"/>
</dbReference>
<dbReference type="Pfam" id="PF01138">
    <property type="entry name" value="RNase_PH"/>
    <property type="match status" value="1"/>
</dbReference>
<evidence type="ECO:0000256" key="9">
    <source>
        <dbReference type="SAM" id="MobiDB-lite"/>
    </source>
</evidence>
<dbReference type="Gene3D" id="3.30.230.70">
    <property type="entry name" value="GHMP Kinase, N-terminal domain"/>
    <property type="match status" value="1"/>
</dbReference>
<gene>
    <name evidence="12" type="ORF">PACLA_8A058558</name>
</gene>
<sequence>MTGNNSDVQKIISLSHDLRKCSVVQHRKTLFNLERMFAVKFGSKHGKSTDEPTLTGKGKARGKRGKTATKRSEQETTSEFIICKSDIASLVFLESCLKTYSLDGDNALKEGDYPRLLSNVQAGLDMVQWAQGIVNDPFLLDLTSTSLLHYLQGVSHVLASKDGFHSWRVAGSHPPPEAKEVDVDMSELMSKLDLSLTIEKLTTRKSKRGVKDDEERCGDDSFDEDLLTSEPSPVENKVRGRGGQKLTIEPSSVARSKRTPASRKVVNSIPQTPLALQTPADTEDVCVKVGTTSSKPRRNTKGKTQADSEDLHTEGELESTKKSSPCRKNTKDSKSSNKPRRNAKGQTQADSEDLQIEGELENTKKSSRPCRKNTKDSKSSNKPRRNAKGQTQADSEDLQIEGELENTKKSSRPCRKNTKDSKSSNKPRRNAKGQTQADSEDLQIEGELENTKKSSRPCRKNTKDGKSSSKPRRNAKRNLLCDDGNLEIQRDNREGTQKDRKEMHSSRKCKNSSRDLIEQCNQNEPDERNGLEAINEEGSEILSPEGFRLDGRRPGELRRLVCRMGVFSQADGSAYIEMGNTKTLAAVYGPHEVSNKAKARHDQALINCEFSMATFSTAERKTRAKGDRKSIEMSMAIRRTFESCILTSLYPRSQIDIFVQILQADGGNYSACINAATLALLDAGIPMKDYVCSCAVSFINDSALLDINYLEESSSAPQLTLAILPKSEKIVLFRLDSKLHADNLEKVLNLAKQGCQDVYTLLRRHVHDFAKDSLASMCS</sequence>
<evidence type="ECO:0000256" key="1">
    <source>
        <dbReference type="ARBA" id="ARBA00004496"/>
    </source>
</evidence>
<comment type="similarity">
    <text evidence="3">Belongs to the RNase PH family.</text>
</comment>
<evidence type="ECO:0000313" key="13">
    <source>
        <dbReference type="Proteomes" id="UP001152795"/>
    </source>
</evidence>
<dbReference type="GO" id="GO:0071051">
    <property type="term" value="P:poly(A)-dependent snoRNA 3'-end processing"/>
    <property type="evidence" value="ECO:0007669"/>
    <property type="project" value="TreeGrafter"/>
</dbReference>
<dbReference type="GO" id="GO:0005730">
    <property type="term" value="C:nucleolus"/>
    <property type="evidence" value="ECO:0007669"/>
    <property type="project" value="UniProtKB-SubCell"/>
</dbReference>
<feature type="compositionally biased region" description="Basic and acidic residues" evidence="9">
    <location>
        <begin position="488"/>
        <end position="505"/>
    </location>
</feature>
<dbReference type="InterPro" id="IPR001247">
    <property type="entry name" value="ExoRNase_PH_dom1"/>
</dbReference>
<feature type="domain" description="Exoribonuclease phosphorolytic" evidence="10">
    <location>
        <begin position="556"/>
        <end position="686"/>
    </location>
</feature>
<evidence type="ECO:0000256" key="8">
    <source>
        <dbReference type="ARBA" id="ARBA00073078"/>
    </source>
</evidence>
<dbReference type="CDD" id="cd11370">
    <property type="entry name" value="RNase_PH_RRP41"/>
    <property type="match status" value="1"/>
</dbReference>
<feature type="domain" description="Exoribonuclease phosphorolytic" evidence="11">
    <location>
        <begin position="689"/>
        <end position="754"/>
    </location>
</feature>
<evidence type="ECO:0000259" key="10">
    <source>
        <dbReference type="Pfam" id="PF01138"/>
    </source>
</evidence>
<dbReference type="AlphaFoldDB" id="A0A6S7G6B9"/>